<protein>
    <recommendedName>
        <fullName evidence="1">Vacuolar ATPase assembly protein VMA22</fullName>
    </recommendedName>
</protein>
<accession>A0A6B2LIN8</accession>
<dbReference type="EMBL" id="GIBP01008030">
    <property type="protein sequence ID" value="NDV36999.1"/>
    <property type="molecule type" value="Transcribed_RNA"/>
</dbReference>
<proteinExistence type="predicted"/>
<evidence type="ECO:0000256" key="1">
    <source>
        <dbReference type="ARBA" id="ARBA00093634"/>
    </source>
</evidence>
<dbReference type="GO" id="GO:0051082">
    <property type="term" value="F:unfolded protein binding"/>
    <property type="evidence" value="ECO:0007669"/>
    <property type="project" value="TreeGrafter"/>
</dbReference>
<dbReference type="GO" id="GO:0070072">
    <property type="term" value="P:vacuolar proton-transporting V-type ATPase complex assembly"/>
    <property type="evidence" value="ECO:0007669"/>
    <property type="project" value="InterPro"/>
</dbReference>
<sequence>MILDVHQQYHTLRQSLLRHCKMGRVHIGKARVAVLPTKVISSAYYDLATRASYVVDGAEGAGGEWALAGRRAAPALEAGGEEAAPAPRKFKLRPLATDALLNEMEAEEAQKARRRRGGAQEAGPGQPEGAGAVSSTPRYSDPIQWFGYLPSNSLRQAQREFKEGVEDVIRLANLQQQFNAHQRRYLQLLHQKHQPH</sequence>
<dbReference type="AlphaFoldDB" id="A0A6B2LIN8"/>
<organism evidence="3">
    <name type="scientific">Arcella intermedia</name>
    <dbReference type="NCBI Taxonomy" id="1963864"/>
    <lineage>
        <taxon>Eukaryota</taxon>
        <taxon>Amoebozoa</taxon>
        <taxon>Tubulinea</taxon>
        <taxon>Elardia</taxon>
        <taxon>Arcellinida</taxon>
        <taxon>Sphaerothecina</taxon>
        <taxon>Arcellidae</taxon>
        <taxon>Arcella</taxon>
    </lineage>
</organism>
<dbReference type="PANTHER" id="PTHR31996">
    <property type="entry name" value="COILED-COIL DOMAIN-CONTAINING PROTEIN 115"/>
    <property type="match status" value="1"/>
</dbReference>
<reference evidence="3" key="1">
    <citation type="journal article" date="2020" name="J. Eukaryot. Microbiol.">
        <title>De novo Sequencing, Assembly and Annotation of the Transcriptome for the Free-Living Testate Amoeba Arcella intermedia.</title>
        <authorList>
            <person name="Ribeiro G.M."/>
            <person name="Porfirio-Sousa A.L."/>
            <person name="Maurer-Alcala X.X."/>
            <person name="Katz L.A."/>
            <person name="Lahr D.J.G."/>
        </authorList>
    </citation>
    <scope>NUCLEOTIDE SEQUENCE</scope>
</reference>
<dbReference type="PANTHER" id="PTHR31996:SF2">
    <property type="entry name" value="COILED-COIL DOMAIN-CONTAINING PROTEIN 115"/>
    <property type="match status" value="1"/>
</dbReference>
<dbReference type="Pfam" id="PF21730">
    <property type="entry name" value="Vma22_CCDC115"/>
    <property type="match status" value="1"/>
</dbReference>
<feature type="compositionally biased region" description="Low complexity" evidence="2">
    <location>
        <begin position="119"/>
        <end position="132"/>
    </location>
</feature>
<feature type="region of interest" description="Disordered" evidence="2">
    <location>
        <begin position="106"/>
        <end position="136"/>
    </location>
</feature>
<evidence type="ECO:0000256" key="2">
    <source>
        <dbReference type="SAM" id="MobiDB-lite"/>
    </source>
</evidence>
<evidence type="ECO:0000313" key="3">
    <source>
        <dbReference type="EMBL" id="NDV36999.1"/>
    </source>
</evidence>
<dbReference type="InterPro" id="IPR040357">
    <property type="entry name" value="Vma22/CCDC115"/>
</dbReference>
<name>A0A6B2LIN8_9EUKA</name>